<dbReference type="EMBL" id="CADEPM010000005">
    <property type="protein sequence ID" value="CAB3406280.1"/>
    <property type="molecule type" value="Genomic_DNA"/>
</dbReference>
<evidence type="ECO:0008006" key="4">
    <source>
        <dbReference type="Google" id="ProtNLM"/>
    </source>
</evidence>
<comment type="caution">
    <text evidence="2">The sequence shown here is derived from an EMBL/GenBank/DDBJ whole genome shotgun (WGS) entry which is preliminary data.</text>
</comment>
<protein>
    <recommendedName>
        <fullName evidence="4">Ubiquitin-like protease family profile domain-containing protein</fullName>
    </recommendedName>
</protein>
<feature type="compositionally biased region" description="Polar residues" evidence="1">
    <location>
        <begin position="11"/>
        <end position="27"/>
    </location>
</feature>
<sequence>MLSMSNEKKQATLSESDYSDESQNTENDNNKVRKSSKKIELVFGEQLEDDYINMFCDKLQAVCPKKIDGFLAIQFIMCEPENVKTHISGKNEALQVLYDRGRAHYLLTHYNPTHGRVEIFDSLQSWHDDETPTLPNEICVNIRTLYGHLYTDSIGLLFDKRYERQHDDFSCGYRCIGAIVDLARGENPAGKLYSRHYIHSFIQRILNDPRPCWSTFVDAKLTFGEKPTTSAVGGAIRMELVLHSTPSTTSSSSASTSSIVVSSDGASTAKSLSSVDENNNEDERNDAGREAEIDGSEDVEEKPTPIEDGYLWPRREMFALNSLKRVFNTVCLARKPESPNEEIIRIAD</sequence>
<feature type="compositionally biased region" description="Basic and acidic residues" evidence="1">
    <location>
        <begin position="281"/>
        <end position="292"/>
    </location>
</feature>
<organism evidence="2 3">
    <name type="scientific">Caenorhabditis bovis</name>
    <dbReference type="NCBI Taxonomy" id="2654633"/>
    <lineage>
        <taxon>Eukaryota</taxon>
        <taxon>Metazoa</taxon>
        <taxon>Ecdysozoa</taxon>
        <taxon>Nematoda</taxon>
        <taxon>Chromadorea</taxon>
        <taxon>Rhabditida</taxon>
        <taxon>Rhabditina</taxon>
        <taxon>Rhabditomorpha</taxon>
        <taxon>Rhabditoidea</taxon>
        <taxon>Rhabditidae</taxon>
        <taxon>Peloderinae</taxon>
        <taxon>Caenorhabditis</taxon>
    </lineage>
</organism>
<dbReference type="InterPro" id="IPR038765">
    <property type="entry name" value="Papain-like_cys_pep_sf"/>
</dbReference>
<feature type="compositionally biased region" description="Basic and acidic residues" evidence="1">
    <location>
        <begin position="1"/>
        <end position="10"/>
    </location>
</feature>
<feature type="region of interest" description="Disordered" evidence="1">
    <location>
        <begin position="1"/>
        <end position="34"/>
    </location>
</feature>
<name>A0A8S1F1D0_9PELO</name>
<reference evidence="2 3" key="1">
    <citation type="submission" date="2020-04" db="EMBL/GenBank/DDBJ databases">
        <authorList>
            <person name="Laetsch R D."/>
            <person name="Stevens L."/>
            <person name="Kumar S."/>
            <person name="Blaxter L. M."/>
        </authorList>
    </citation>
    <scope>NUCLEOTIDE SEQUENCE [LARGE SCALE GENOMIC DNA]</scope>
</reference>
<evidence type="ECO:0000256" key="1">
    <source>
        <dbReference type="SAM" id="MobiDB-lite"/>
    </source>
</evidence>
<dbReference type="Proteomes" id="UP000494206">
    <property type="component" value="Unassembled WGS sequence"/>
</dbReference>
<accession>A0A8S1F1D0</accession>
<feature type="region of interest" description="Disordered" evidence="1">
    <location>
        <begin position="269"/>
        <end position="307"/>
    </location>
</feature>
<dbReference type="SUPFAM" id="SSF54001">
    <property type="entry name" value="Cysteine proteinases"/>
    <property type="match status" value="1"/>
</dbReference>
<evidence type="ECO:0000313" key="3">
    <source>
        <dbReference type="Proteomes" id="UP000494206"/>
    </source>
</evidence>
<dbReference type="AlphaFoldDB" id="A0A8S1F1D0"/>
<dbReference type="OrthoDB" id="5825090at2759"/>
<gene>
    <name evidence="2" type="ORF">CBOVIS_LOCUS8372</name>
</gene>
<keyword evidence="3" id="KW-1185">Reference proteome</keyword>
<proteinExistence type="predicted"/>
<evidence type="ECO:0000313" key="2">
    <source>
        <dbReference type="EMBL" id="CAB3406280.1"/>
    </source>
</evidence>